<sequence>MSGLFSKKVLLPLITLCILLSAFLYYQYREQINESELQSFIAIDYYIEHLDGFLSYQEVLIENGFEDAGTSEYDARKRALALHGESSVVYLGYNGEDVENLREFPETLAGIIDQFQSAETADEKRTYYEEAREIRDELWHYRTNIQDYLHQKTFP</sequence>
<dbReference type="STRING" id="1508404.JMA_04770"/>
<proteinExistence type="predicted"/>
<dbReference type="BioCyc" id="JESP1508404:G14D9-9694-MONOMER"/>
<name>A0A0B5AP35_9BACL</name>
<dbReference type="AlphaFoldDB" id="A0A0B5AP35"/>
<organism evidence="1 2">
    <name type="scientific">Jeotgalibacillus malaysiensis</name>
    <dbReference type="NCBI Taxonomy" id="1508404"/>
    <lineage>
        <taxon>Bacteria</taxon>
        <taxon>Bacillati</taxon>
        <taxon>Bacillota</taxon>
        <taxon>Bacilli</taxon>
        <taxon>Bacillales</taxon>
        <taxon>Caryophanaceae</taxon>
        <taxon>Jeotgalibacillus</taxon>
    </lineage>
</organism>
<gene>
    <name evidence="1" type="ORF">JMA_04770</name>
</gene>
<evidence type="ECO:0000313" key="1">
    <source>
        <dbReference type="EMBL" id="AJD89794.1"/>
    </source>
</evidence>
<reference evidence="1 2" key="1">
    <citation type="submission" date="2014-08" db="EMBL/GenBank/DDBJ databases">
        <title>Complete genome of a marine bacteria Jeotgalibacillus malaysiensis.</title>
        <authorList>
            <person name="Yaakop A.S."/>
            <person name="Chan K.-G."/>
            <person name="Goh K.M."/>
        </authorList>
    </citation>
    <scope>NUCLEOTIDE SEQUENCE [LARGE SCALE GENOMIC DNA]</scope>
    <source>
        <strain evidence="1 2">D5</strain>
    </source>
</reference>
<dbReference type="EMBL" id="CP009416">
    <property type="protein sequence ID" value="AJD89794.1"/>
    <property type="molecule type" value="Genomic_DNA"/>
</dbReference>
<accession>A0A0B5AP35</accession>
<dbReference type="Proteomes" id="UP000031449">
    <property type="component" value="Chromosome"/>
</dbReference>
<dbReference type="KEGG" id="jeo:JMA_04770"/>
<dbReference type="OrthoDB" id="2454656at2"/>
<keyword evidence="2" id="KW-1185">Reference proteome</keyword>
<evidence type="ECO:0000313" key="2">
    <source>
        <dbReference type="Proteomes" id="UP000031449"/>
    </source>
</evidence>
<dbReference type="HOGENOM" id="CLU_1693145_0_0_9"/>
<protein>
    <submittedName>
        <fullName evidence="1">Uncharacterized protein</fullName>
    </submittedName>
</protein>